<organism evidence="1 2">
    <name type="scientific">Limnospira indica PCC 8005</name>
    <dbReference type="NCBI Taxonomy" id="376219"/>
    <lineage>
        <taxon>Bacteria</taxon>
        <taxon>Bacillati</taxon>
        <taxon>Cyanobacteriota</taxon>
        <taxon>Cyanophyceae</taxon>
        <taxon>Oscillatoriophycideae</taxon>
        <taxon>Oscillatoriales</taxon>
        <taxon>Sirenicapillariaceae</taxon>
        <taxon>Limnospira</taxon>
    </lineage>
</organism>
<evidence type="ECO:0000313" key="1">
    <source>
        <dbReference type="EMBL" id="CDM97892.1"/>
    </source>
</evidence>
<dbReference type="RefSeq" id="WP_006623206.1">
    <property type="nucleotide sequence ID" value="NZ_FO818640.1"/>
</dbReference>
<proteinExistence type="predicted"/>
<accession>A0A9P1P2Q6</accession>
<reference evidence="1 2" key="1">
    <citation type="submission" date="2014-02" db="EMBL/GenBank/DDBJ databases">
        <authorList>
            <person name="Genoscope - CEA"/>
        </authorList>
    </citation>
    <scope>NUCLEOTIDE SEQUENCE [LARGE SCALE GENOMIC DNA]</scope>
    <source>
        <strain evidence="1 2">PCC 8005</strain>
    </source>
</reference>
<gene>
    <name evidence="1" type="ORF">ARTHRO_60493</name>
</gene>
<evidence type="ECO:0000313" key="2">
    <source>
        <dbReference type="Proteomes" id="UP000032946"/>
    </source>
</evidence>
<dbReference type="AlphaFoldDB" id="A0A9P1P2Q6"/>
<sequence length="54" mass="5677">MAGSLAVSVFYDLLKVASGNADAVQTMPKKIGELKAMLRKAGAALQILKDKEQG</sequence>
<dbReference type="EMBL" id="FO818640">
    <property type="protein sequence ID" value="CDM97892.1"/>
    <property type="molecule type" value="Genomic_DNA"/>
</dbReference>
<name>A0A9P1P2Q6_9CYAN</name>
<keyword evidence="2" id="KW-1185">Reference proteome</keyword>
<protein>
    <submittedName>
        <fullName evidence="1">Uncharacterized protein</fullName>
    </submittedName>
</protein>
<dbReference type="Proteomes" id="UP000032946">
    <property type="component" value="Chromosome"/>
</dbReference>